<feature type="compositionally biased region" description="Basic and acidic residues" evidence="1">
    <location>
        <begin position="7"/>
        <end position="17"/>
    </location>
</feature>
<name>A0AAW0PN95_9GOBI</name>
<feature type="region of interest" description="Disordered" evidence="1">
    <location>
        <begin position="89"/>
        <end position="111"/>
    </location>
</feature>
<organism evidence="2 3">
    <name type="scientific">Mugilogobius chulae</name>
    <name type="common">yellowstripe goby</name>
    <dbReference type="NCBI Taxonomy" id="88201"/>
    <lineage>
        <taxon>Eukaryota</taxon>
        <taxon>Metazoa</taxon>
        <taxon>Chordata</taxon>
        <taxon>Craniata</taxon>
        <taxon>Vertebrata</taxon>
        <taxon>Euteleostomi</taxon>
        <taxon>Actinopterygii</taxon>
        <taxon>Neopterygii</taxon>
        <taxon>Teleostei</taxon>
        <taxon>Neoteleostei</taxon>
        <taxon>Acanthomorphata</taxon>
        <taxon>Gobiaria</taxon>
        <taxon>Gobiiformes</taxon>
        <taxon>Gobioidei</taxon>
        <taxon>Gobiidae</taxon>
        <taxon>Gobionellinae</taxon>
        <taxon>Mugilogobius</taxon>
    </lineage>
</organism>
<feature type="region of interest" description="Disordered" evidence="1">
    <location>
        <begin position="1"/>
        <end position="25"/>
    </location>
</feature>
<gene>
    <name evidence="2" type="ORF">WMY93_007943</name>
</gene>
<dbReference type="AlphaFoldDB" id="A0AAW0PN95"/>
<proteinExistence type="predicted"/>
<evidence type="ECO:0000313" key="3">
    <source>
        <dbReference type="Proteomes" id="UP001460270"/>
    </source>
</evidence>
<sequence>MSTHSHPHADREAEVKQRRSCGRSLISQTQRDMALTLKKTVHLTLEQLNDQTNNFYLSRISPENPFFVPAYPRPELHVSHVSHSTDLTGLQGISADRGSEASQIQTTETAA</sequence>
<comment type="caution">
    <text evidence="2">The sequence shown here is derived from an EMBL/GenBank/DDBJ whole genome shotgun (WGS) entry which is preliminary data.</text>
</comment>
<dbReference type="Proteomes" id="UP001460270">
    <property type="component" value="Unassembled WGS sequence"/>
</dbReference>
<keyword evidence="3" id="KW-1185">Reference proteome</keyword>
<dbReference type="EMBL" id="JBBPFD010000005">
    <property type="protein sequence ID" value="KAK7925633.1"/>
    <property type="molecule type" value="Genomic_DNA"/>
</dbReference>
<accession>A0AAW0PN95</accession>
<protein>
    <submittedName>
        <fullName evidence="2">Uncharacterized protein</fullName>
    </submittedName>
</protein>
<reference evidence="3" key="1">
    <citation type="submission" date="2024-04" db="EMBL/GenBank/DDBJ databases">
        <title>Salinicola lusitanus LLJ914,a marine bacterium isolated from the Okinawa Trough.</title>
        <authorList>
            <person name="Li J."/>
        </authorList>
    </citation>
    <scope>NUCLEOTIDE SEQUENCE [LARGE SCALE GENOMIC DNA]</scope>
</reference>
<evidence type="ECO:0000313" key="2">
    <source>
        <dbReference type="EMBL" id="KAK7925633.1"/>
    </source>
</evidence>
<evidence type="ECO:0000256" key="1">
    <source>
        <dbReference type="SAM" id="MobiDB-lite"/>
    </source>
</evidence>
<feature type="compositionally biased region" description="Polar residues" evidence="1">
    <location>
        <begin position="100"/>
        <end position="111"/>
    </location>
</feature>